<accession>A0A0E9XYW5</accession>
<name>A0A0E9XYW5_ANGAN</name>
<proteinExistence type="predicted"/>
<organism evidence="1">
    <name type="scientific">Anguilla anguilla</name>
    <name type="common">European freshwater eel</name>
    <name type="synonym">Muraena anguilla</name>
    <dbReference type="NCBI Taxonomy" id="7936"/>
    <lineage>
        <taxon>Eukaryota</taxon>
        <taxon>Metazoa</taxon>
        <taxon>Chordata</taxon>
        <taxon>Craniata</taxon>
        <taxon>Vertebrata</taxon>
        <taxon>Euteleostomi</taxon>
        <taxon>Actinopterygii</taxon>
        <taxon>Neopterygii</taxon>
        <taxon>Teleostei</taxon>
        <taxon>Anguilliformes</taxon>
        <taxon>Anguillidae</taxon>
        <taxon>Anguilla</taxon>
    </lineage>
</organism>
<dbReference type="EMBL" id="GBXM01000743">
    <property type="protein sequence ID" value="JAI07835.1"/>
    <property type="molecule type" value="Transcribed_RNA"/>
</dbReference>
<reference evidence="1" key="1">
    <citation type="submission" date="2014-11" db="EMBL/GenBank/DDBJ databases">
        <authorList>
            <person name="Amaro Gonzalez C."/>
        </authorList>
    </citation>
    <scope>NUCLEOTIDE SEQUENCE</scope>
</reference>
<protein>
    <submittedName>
        <fullName evidence="1">Uncharacterized protein</fullName>
    </submittedName>
</protein>
<dbReference type="AlphaFoldDB" id="A0A0E9XYW5"/>
<evidence type="ECO:0000313" key="1">
    <source>
        <dbReference type="EMBL" id="JAI07835.1"/>
    </source>
</evidence>
<sequence length="19" mass="2090">MDSNLAEVKLAGINIKIFI</sequence>
<reference evidence="1" key="2">
    <citation type="journal article" date="2015" name="Fish Shellfish Immunol.">
        <title>Early steps in the European eel (Anguilla anguilla)-Vibrio vulnificus interaction in the gills: Role of the RtxA13 toxin.</title>
        <authorList>
            <person name="Callol A."/>
            <person name="Pajuelo D."/>
            <person name="Ebbesson L."/>
            <person name="Teles M."/>
            <person name="MacKenzie S."/>
            <person name="Amaro C."/>
        </authorList>
    </citation>
    <scope>NUCLEOTIDE SEQUENCE</scope>
</reference>